<proteinExistence type="predicted"/>
<feature type="signal peptide" evidence="1">
    <location>
        <begin position="1"/>
        <end position="33"/>
    </location>
</feature>
<organism evidence="2 3">
    <name type="scientific">Coniophora puteana (strain RWD-64-598)</name>
    <name type="common">Brown rot fungus</name>
    <dbReference type="NCBI Taxonomy" id="741705"/>
    <lineage>
        <taxon>Eukaryota</taxon>
        <taxon>Fungi</taxon>
        <taxon>Dikarya</taxon>
        <taxon>Basidiomycota</taxon>
        <taxon>Agaricomycotina</taxon>
        <taxon>Agaricomycetes</taxon>
        <taxon>Agaricomycetidae</taxon>
        <taxon>Boletales</taxon>
        <taxon>Coniophorineae</taxon>
        <taxon>Coniophoraceae</taxon>
        <taxon>Coniophora</taxon>
    </lineage>
</organism>
<keyword evidence="1" id="KW-0732">Signal</keyword>
<comment type="caution">
    <text evidence="2">The sequence shown here is derived from an EMBL/GenBank/DDBJ whole genome shotgun (WGS) entry which is preliminary data.</text>
</comment>
<dbReference type="GeneID" id="19201269"/>
<dbReference type="OMA" id="CSSIRCT"/>
<dbReference type="AlphaFoldDB" id="A0A5M3MFF9"/>
<name>A0A5M3MFF9_CONPW</name>
<dbReference type="EMBL" id="JH711583">
    <property type="protein sequence ID" value="EIW77660.1"/>
    <property type="molecule type" value="Genomic_DNA"/>
</dbReference>
<reference evidence="3" key="1">
    <citation type="journal article" date="2012" name="Science">
        <title>The Paleozoic origin of enzymatic lignin decomposition reconstructed from 31 fungal genomes.</title>
        <authorList>
            <person name="Floudas D."/>
            <person name="Binder M."/>
            <person name="Riley R."/>
            <person name="Barry K."/>
            <person name="Blanchette R.A."/>
            <person name="Henrissat B."/>
            <person name="Martinez A.T."/>
            <person name="Otillar R."/>
            <person name="Spatafora J.W."/>
            <person name="Yadav J.S."/>
            <person name="Aerts A."/>
            <person name="Benoit I."/>
            <person name="Boyd A."/>
            <person name="Carlson A."/>
            <person name="Copeland A."/>
            <person name="Coutinho P.M."/>
            <person name="de Vries R.P."/>
            <person name="Ferreira P."/>
            <person name="Findley K."/>
            <person name="Foster B."/>
            <person name="Gaskell J."/>
            <person name="Glotzer D."/>
            <person name="Gorecki P."/>
            <person name="Heitman J."/>
            <person name="Hesse C."/>
            <person name="Hori C."/>
            <person name="Igarashi K."/>
            <person name="Jurgens J.A."/>
            <person name="Kallen N."/>
            <person name="Kersten P."/>
            <person name="Kohler A."/>
            <person name="Kuees U."/>
            <person name="Kumar T.K.A."/>
            <person name="Kuo A."/>
            <person name="LaButti K."/>
            <person name="Larrondo L.F."/>
            <person name="Lindquist E."/>
            <person name="Ling A."/>
            <person name="Lombard V."/>
            <person name="Lucas S."/>
            <person name="Lundell T."/>
            <person name="Martin R."/>
            <person name="McLaughlin D.J."/>
            <person name="Morgenstern I."/>
            <person name="Morin E."/>
            <person name="Murat C."/>
            <person name="Nagy L.G."/>
            <person name="Nolan M."/>
            <person name="Ohm R.A."/>
            <person name="Patyshakuliyeva A."/>
            <person name="Rokas A."/>
            <person name="Ruiz-Duenas F.J."/>
            <person name="Sabat G."/>
            <person name="Salamov A."/>
            <person name="Samejima M."/>
            <person name="Schmutz J."/>
            <person name="Slot J.C."/>
            <person name="St John F."/>
            <person name="Stenlid J."/>
            <person name="Sun H."/>
            <person name="Sun S."/>
            <person name="Syed K."/>
            <person name="Tsang A."/>
            <person name="Wiebenga A."/>
            <person name="Young D."/>
            <person name="Pisabarro A."/>
            <person name="Eastwood D.C."/>
            <person name="Martin F."/>
            <person name="Cullen D."/>
            <person name="Grigoriev I.V."/>
            <person name="Hibbett D.S."/>
        </authorList>
    </citation>
    <scope>NUCLEOTIDE SEQUENCE [LARGE SCALE GENOMIC DNA]</scope>
    <source>
        <strain evidence="3">RWD-64-598 SS2</strain>
    </source>
</reference>
<dbReference type="Gene3D" id="2.60.120.260">
    <property type="entry name" value="Galactose-binding domain-like"/>
    <property type="match status" value="1"/>
</dbReference>
<dbReference type="KEGG" id="cput:CONPUDRAFT_138922"/>
<evidence type="ECO:0000313" key="2">
    <source>
        <dbReference type="EMBL" id="EIW77660.1"/>
    </source>
</evidence>
<dbReference type="RefSeq" id="XP_007772040.1">
    <property type="nucleotide sequence ID" value="XM_007773850.1"/>
</dbReference>
<gene>
    <name evidence="2" type="ORF">CONPUDRAFT_138922</name>
</gene>
<protein>
    <submittedName>
        <fullName evidence="2">Uncharacterized protein</fullName>
    </submittedName>
</protein>
<evidence type="ECO:0000313" key="3">
    <source>
        <dbReference type="Proteomes" id="UP000053558"/>
    </source>
</evidence>
<keyword evidence="3" id="KW-1185">Reference proteome</keyword>
<sequence length="184" mass="19260">MVVFNTTVSSLSPLLLFVPQALWSLSDNTSTNATSNTAVVSNSSQGRAMALLQFTGTGVWIYGNSSSTSLDNCVVVVDGKRDSCISELDPGDTTSMLLYNGISLSPGKHIIELVNLENPEGNIVALDHAKFESNISGANVSQTQVQATTLGGSYHGVWSNATQGSIANSPTSSMSYNFTGAAIF</sequence>
<feature type="chain" id="PRO_5024446515" evidence="1">
    <location>
        <begin position="34"/>
        <end position="184"/>
    </location>
</feature>
<evidence type="ECO:0000256" key="1">
    <source>
        <dbReference type="SAM" id="SignalP"/>
    </source>
</evidence>
<accession>A0A5M3MFF9</accession>
<dbReference type="Proteomes" id="UP000053558">
    <property type="component" value="Unassembled WGS sequence"/>
</dbReference>